<name>A0A7W9GVM7_9ACTN</name>
<gene>
    <name evidence="2" type="ORF">HD601_005469</name>
</gene>
<sequence>MTLRTQLSDLAADAPEPGALDLDLLRGRIIRRRRGRLAAAGGAVVATVAAVGTAAATLLPGGDVPAGPPVATPAPVQQAFEAGACGQPVRTLGRAPDAPLELTVDLHEPTKRGLYDTIGTATITNVSDEVVIGTPDIASPSITRDGVTVQEQNDLRALIGVDPIELQPGESLTDDLSPFLTQCDPAPIDPGYLPGAPYPEPVNDRLPPGSYELYVTWTMRESVPGNSAGNPITLYSGPIAFDLE</sequence>
<dbReference type="RefSeq" id="WP_184827268.1">
    <property type="nucleotide sequence ID" value="NZ_JACHMM010000001.1"/>
</dbReference>
<accession>A0A7W9GVM7</accession>
<dbReference type="Proteomes" id="UP000542813">
    <property type="component" value="Unassembled WGS sequence"/>
</dbReference>
<dbReference type="EMBL" id="JACHMM010000001">
    <property type="protein sequence ID" value="MBB5790894.1"/>
    <property type="molecule type" value="Genomic_DNA"/>
</dbReference>
<reference evidence="2 3" key="1">
    <citation type="submission" date="2020-08" db="EMBL/GenBank/DDBJ databases">
        <title>Sequencing the genomes of 1000 actinobacteria strains.</title>
        <authorList>
            <person name="Klenk H.-P."/>
        </authorList>
    </citation>
    <scope>NUCLEOTIDE SEQUENCE [LARGE SCALE GENOMIC DNA]</scope>
    <source>
        <strain evidence="2 3">DSM 102122</strain>
    </source>
</reference>
<keyword evidence="3" id="KW-1185">Reference proteome</keyword>
<evidence type="ECO:0000313" key="3">
    <source>
        <dbReference type="Proteomes" id="UP000542813"/>
    </source>
</evidence>
<organism evidence="2 3">
    <name type="scientific">Jiangella mangrovi</name>
    <dbReference type="NCBI Taxonomy" id="1524084"/>
    <lineage>
        <taxon>Bacteria</taxon>
        <taxon>Bacillati</taxon>
        <taxon>Actinomycetota</taxon>
        <taxon>Actinomycetes</taxon>
        <taxon>Jiangellales</taxon>
        <taxon>Jiangellaceae</taxon>
        <taxon>Jiangella</taxon>
    </lineage>
</organism>
<keyword evidence="1" id="KW-1133">Transmembrane helix</keyword>
<evidence type="ECO:0000313" key="2">
    <source>
        <dbReference type="EMBL" id="MBB5790894.1"/>
    </source>
</evidence>
<keyword evidence="1" id="KW-0472">Membrane</keyword>
<protein>
    <submittedName>
        <fullName evidence="2">Uncharacterized protein</fullName>
    </submittedName>
</protein>
<feature type="transmembrane region" description="Helical" evidence="1">
    <location>
        <begin position="37"/>
        <end position="59"/>
    </location>
</feature>
<proteinExistence type="predicted"/>
<keyword evidence="1" id="KW-0812">Transmembrane</keyword>
<evidence type="ECO:0000256" key="1">
    <source>
        <dbReference type="SAM" id="Phobius"/>
    </source>
</evidence>
<comment type="caution">
    <text evidence="2">The sequence shown here is derived from an EMBL/GenBank/DDBJ whole genome shotgun (WGS) entry which is preliminary data.</text>
</comment>
<dbReference type="AlphaFoldDB" id="A0A7W9GVM7"/>